<reference evidence="1" key="1">
    <citation type="journal article" date="2014" name="Front. Microbiol.">
        <title>High frequency of phylogenetically diverse reductive dehalogenase-homologous genes in deep subseafloor sedimentary metagenomes.</title>
        <authorList>
            <person name="Kawai M."/>
            <person name="Futagami T."/>
            <person name="Toyoda A."/>
            <person name="Takaki Y."/>
            <person name="Nishi S."/>
            <person name="Hori S."/>
            <person name="Arai W."/>
            <person name="Tsubouchi T."/>
            <person name="Morono Y."/>
            <person name="Uchiyama I."/>
            <person name="Ito T."/>
            <person name="Fujiyama A."/>
            <person name="Inagaki F."/>
            <person name="Takami H."/>
        </authorList>
    </citation>
    <scope>NUCLEOTIDE SEQUENCE</scope>
    <source>
        <strain evidence="1">Expedition CK06-06</strain>
    </source>
</reference>
<name>X1CFZ1_9ZZZZ</name>
<feature type="non-terminal residue" evidence="1">
    <location>
        <position position="1"/>
    </location>
</feature>
<gene>
    <name evidence="1" type="ORF">S01H4_29807</name>
</gene>
<comment type="caution">
    <text evidence="1">The sequence shown here is derived from an EMBL/GenBank/DDBJ whole genome shotgun (WGS) entry which is preliminary data.</text>
</comment>
<evidence type="ECO:0000313" key="1">
    <source>
        <dbReference type="EMBL" id="GAG83156.1"/>
    </source>
</evidence>
<protein>
    <submittedName>
        <fullName evidence="1">Uncharacterized protein</fullName>
    </submittedName>
</protein>
<dbReference type="AlphaFoldDB" id="X1CFZ1"/>
<dbReference type="EMBL" id="BART01015336">
    <property type="protein sequence ID" value="GAG83156.1"/>
    <property type="molecule type" value="Genomic_DNA"/>
</dbReference>
<organism evidence="1">
    <name type="scientific">marine sediment metagenome</name>
    <dbReference type="NCBI Taxonomy" id="412755"/>
    <lineage>
        <taxon>unclassified sequences</taxon>
        <taxon>metagenomes</taxon>
        <taxon>ecological metagenomes</taxon>
    </lineage>
</organism>
<accession>X1CFZ1</accession>
<sequence length="46" mass="5373">KSLEGLSFETDTAYIKRKAETSLFSKLGYIFLKKLKPDKIFYLNKV</sequence>
<proteinExistence type="predicted"/>